<organism evidence="6 7">
    <name type="scientific">Ruminiclostridium papyrosolvens C7</name>
    <dbReference type="NCBI Taxonomy" id="1330534"/>
    <lineage>
        <taxon>Bacteria</taxon>
        <taxon>Bacillati</taxon>
        <taxon>Bacillota</taxon>
        <taxon>Clostridia</taxon>
        <taxon>Eubacteriales</taxon>
        <taxon>Oscillospiraceae</taxon>
        <taxon>Ruminiclostridium</taxon>
    </lineage>
</organism>
<evidence type="ECO:0000256" key="2">
    <source>
        <dbReference type="ARBA" id="ARBA00023125"/>
    </source>
</evidence>
<dbReference type="GO" id="GO:0003677">
    <property type="term" value="F:DNA binding"/>
    <property type="evidence" value="ECO:0007669"/>
    <property type="project" value="UniProtKB-KW"/>
</dbReference>
<dbReference type="AlphaFoldDB" id="U4QYV9"/>
<dbReference type="SUPFAM" id="SSF46785">
    <property type="entry name" value="Winged helix' DNA-binding domain"/>
    <property type="match status" value="1"/>
</dbReference>
<gene>
    <name evidence="6" type="ORF">L323_17135</name>
</gene>
<dbReference type="GO" id="GO:0005829">
    <property type="term" value="C:cytosol"/>
    <property type="evidence" value="ECO:0007669"/>
    <property type="project" value="TreeGrafter"/>
</dbReference>
<dbReference type="SUPFAM" id="SSF51206">
    <property type="entry name" value="cAMP-binding domain-like"/>
    <property type="match status" value="1"/>
</dbReference>
<evidence type="ECO:0000259" key="4">
    <source>
        <dbReference type="PROSITE" id="PS50042"/>
    </source>
</evidence>
<keyword evidence="2" id="KW-0238">DNA-binding</keyword>
<keyword evidence="1" id="KW-0805">Transcription regulation</keyword>
<proteinExistence type="predicted"/>
<dbReference type="CDD" id="cd00090">
    <property type="entry name" value="HTH_ARSR"/>
    <property type="match status" value="1"/>
</dbReference>
<evidence type="ECO:0000256" key="3">
    <source>
        <dbReference type="ARBA" id="ARBA00023163"/>
    </source>
</evidence>
<dbReference type="InterPro" id="IPR036390">
    <property type="entry name" value="WH_DNA-bd_sf"/>
</dbReference>
<dbReference type="RefSeq" id="WP_020816825.1">
    <property type="nucleotide sequence ID" value="NZ_ATAY01000088.1"/>
</dbReference>
<name>U4QYV9_9FIRM</name>
<dbReference type="InterPro" id="IPR050397">
    <property type="entry name" value="Env_Response_Regulators"/>
</dbReference>
<evidence type="ECO:0000256" key="1">
    <source>
        <dbReference type="ARBA" id="ARBA00023015"/>
    </source>
</evidence>
<dbReference type="InterPro" id="IPR014710">
    <property type="entry name" value="RmlC-like_jellyroll"/>
</dbReference>
<dbReference type="InterPro" id="IPR011991">
    <property type="entry name" value="ArsR-like_HTH"/>
</dbReference>
<dbReference type="InterPro" id="IPR018490">
    <property type="entry name" value="cNMP-bd_dom_sf"/>
</dbReference>
<accession>U4QYV9</accession>
<dbReference type="PANTHER" id="PTHR24567">
    <property type="entry name" value="CRP FAMILY TRANSCRIPTIONAL REGULATORY PROTEIN"/>
    <property type="match status" value="1"/>
</dbReference>
<protein>
    <submittedName>
        <fullName evidence="6">Transcriptional regulator</fullName>
    </submittedName>
</protein>
<evidence type="ECO:0000259" key="5">
    <source>
        <dbReference type="PROSITE" id="PS51063"/>
    </source>
</evidence>
<dbReference type="OrthoDB" id="3176638at2"/>
<dbReference type="PROSITE" id="PS50042">
    <property type="entry name" value="CNMP_BINDING_3"/>
    <property type="match status" value="1"/>
</dbReference>
<dbReference type="Pfam" id="PF13545">
    <property type="entry name" value="HTH_Crp_2"/>
    <property type="match status" value="1"/>
</dbReference>
<dbReference type="PROSITE" id="PS51063">
    <property type="entry name" value="HTH_CRP_2"/>
    <property type="match status" value="1"/>
</dbReference>
<dbReference type="PATRIC" id="fig|1330534.3.peg.3401"/>
<keyword evidence="3" id="KW-0804">Transcription</keyword>
<comment type="caution">
    <text evidence="6">The sequence shown here is derived from an EMBL/GenBank/DDBJ whole genome shotgun (WGS) entry which is preliminary data.</text>
</comment>
<dbReference type="EMBL" id="ATAY01000088">
    <property type="protein sequence ID" value="EPR09268.1"/>
    <property type="molecule type" value="Genomic_DNA"/>
</dbReference>
<dbReference type="SMART" id="SM00419">
    <property type="entry name" value="HTH_CRP"/>
    <property type="match status" value="1"/>
</dbReference>
<dbReference type="CDD" id="cd00038">
    <property type="entry name" value="CAP_ED"/>
    <property type="match status" value="1"/>
</dbReference>
<dbReference type="STRING" id="1330534.L323_17135"/>
<evidence type="ECO:0000313" key="7">
    <source>
        <dbReference type="Proteomes" id="UP000016860"/>
    </source>
</evidence>
<sequence>MKLNEGEIKNITEVLLNCELFENFDSKQIISILECFNPQLYSYNKGDYIVMAGGRYHGMGILVEGNGVVTKENAAGNRVMMNLIKPGSIFGEVIAFSGTEKWPSNVQAQTNCRVMFIENEMILNQCSDACSHHSQLIRNLLKSVSTRAIILNRRVEYLSMKGINSKIAGFLLEYMEKAGSNTFRLPVNRNEMAEFLNISRPSMSREMGIMRDMGIIEFQKEAVKIIDAEKLKSMIEE</sequence>
<dbReference type="PANTHER" id="PTHR24567:SF58">
    <property type="entry name" value="CYCLIC AMP-BINDING REGULATORY PROTEIN"/>
    <property type="match status" value="1"/>
</dbReference>
<dbReference type="Pfam" id="PF00027">
    <property type="entry name" value="cNMP_binding"/>
    <property type="match status" value="1"/>
</dbReference>
<dbReference type="InterPro" id="IPR012318">
    <property type="entry name" value="HTH_CRP"/>
</dbReference>
<dbReference type="Gene3D" id="2.60.120.10">
    <property type="entry name" value="Jelly Rolls"/>
    <property type="match status" value="1"/>
</dbReference>
<dbReference type="GO" id="GO:0003700">
    <property type="term" value="F:DNA-binding transcription factor activity"/>
    <property type="evidence" value="ECO:0007669"/>
    <property type="project" value="TreeGrafter"/>
</dbReference>
<evidence type="ECO:0000313" key="6">
    <source>
        <dbReference type="EMBL" id="EPR09268.1"/>
    </source>
</evidence>
<feature type="domain" description="HTH crp-type" evidence="5">
    <location>
        <begin position="161"/>
        <end position="229"/>
    </location>
</feature>
<reference evidence="6 7" key="1">
    <citation type="journal article" date="2013" name="Genome Announc.">
        <title>Draft Genome Sequence of the Cellulolytic Bacterium Clostridium papyrosolvens C7 (ATCC 700395).</title>
        <authorList>
            <person name="Zepeda V."/>
            <person name="Dassa B."/>
            <person name="Borovok I."/>
            <person name="Lamed R."/>
            <person name="Bayer E.A."/>
            <person name="Cate J.H."/>
        </authorList>
    </citation>
    <scope>NUCLEOTIDE SEQUENCE [LARGE SCALE GENOMIC DNA]</scope>
    <source>
        <strain evidence="6 7">C7</strain>
    </source>
</reference>
<dbReference type="Proteomes" id="UP000016860">
    <property type="component" value="Unassembled WGS sequence"/>
</dbReference>
<dbReference type="InterPro" id="IPR000595">
    <property type="entry name" value="cNMP-bd_dom"/>
</dbReference>
<feature type="domain" description="Cyclic nucleotide-binding" evidence="4">
    <location>
        <begin position="20"/>
        <end position="120"/>
    </location>
</feature>